<accession>A0A8J5FRD7</accession>
<dbReference type="PANTHER" id="PTHR33558:SF1">
    <property type="entry name" value="GLUTAREDOXIN-LIKE PROTEIN C5ORF63 HOMOLOG"/>
    <property type="match status" value="1"/>
</dbReference>
<dbReference type="InterPro" id="IPR008554">
    <property type="entry name" value="Glutaredoxin-like"/>
</dbReference>
<comment type="caution">
    <text evidence="3">The sequence shown here is derived from an EMBL/GenBank/DDBJ whole genome shotgun (WGS) entry which is preliminary data.</text>
</comment>
<evidence type="ECO:0000256" key="1">
    <source>
        <dbReference type="RuleBase" id="RU363082"/>
    </source>
</evidence>
<feature type="chain" id="PRO_5035264341" description="Glutaredoxin-like protein" evidence="2">
    <location>
        <begin position="19"/>
        <end position="149"/>
    </location>
</feature>
<keyword evidence="1" id="KW-0249">Electron transport</keyword>
<evidence type="ECO:0000313" key="4">
    <source>
        <dbReference type="Proteomes" id="UP000734854"/>
    </source>
</evidence>
<dbReference type="AlphaFoldDB" id="A0A8J5FRD7"/>
<organism evidence="3 4">
    <name type="scientific">Zingiber officinale</name>
    <name type="common">Ginger</name>
    <name type="synonym">Amomum zingiber</name>
    <dbReference type="NCBI Taxonomy" id="94328"/>
    <lineage>
        <taxon>Eukaryota</taxon>
        <taxon>Viridiplantae</taxon>
        <taxon>Streptophyta</taxon>
        <taxon>Embryophyta</taxon>
        <taxon>Tracheophyta</taxon>
        <taxon>Spermatophyta</taxon>
        <taxon>Magnoliopsida</taxon>
        <taxon>Liliopsida</taxon>
        <taxon>Zingiberales</taxon>
        <taxon>Zingiberaceae</taxon>
        <taxon>Zingiber</taxon>
    </lineage>
</organism>
<dbReference type="OrthoDB" id="2016230at2759"/>
<evidence type="ECO:0000313" key="3">
    <source>
        <dbReference type="EMBL" id="KAG6490191.1"/>
    </source>
</evidence>
<dbReference type="Proteomes" id="UP000734854">
    <property type="component" value="Unassembled WGS sequence"/>
</dbReference>
<gene>
    <name evidence="3" type="ORF">ZIOFF_051476</name>
</gene>
<comment type="similarity">
    <text evidence="1">Belongs to the glutaredoxin family.</text>
</comment>
<evidence type="ECO:0000256" key="2">
    <source>
        <dbReference type="SAM" id="SignalP"/>
    </source>
</evidence>
<dbReference type="InterPro" id="IPR052565">
    <property type="entry name" value="Glutaredoxin-like_YDR286C"/>
</dbReference>
<reference evidence="3 4" key="1">
    <citation type="submission" date="2020-08" db="EMBL/GenBank/DDBJ databases">
        <title>Plant Genome Project.</title>
        <authorList>
            <person name="Zhang R.-G."/>
        </authorList>
    </citation>
    <scope>NUCLEOTIDE SEQUENCE [LARGE SCALE GENOMIC DNA]</scope>
    <source>
        <tissue evidence="3">Rhizome</tissue>
    </source>
</reference>
<keyword evidence="2" id="KW-0732">Signal</keyword>
<proteinExistence type="inferred from homology"/>
<protein>
    <recommendedName>
        <fullName evidence="1">Glutaredoxin-like protein</fullName>
    </recommendedName>
</protein>
<sequence length="149" mass="16100">MAALVAFAPSALLALRLASSSAPLKARSALQSRSLRAYSASSYSYGGGGGEDGRWQLVLYSKPGCCLCDGLKEKLDAALSLEGGPHSLLSVDLQVRDITENPEWERLYQYEIPVLAKVLPDGSEATLPRLSPRLSVELIQRKIAEAFKH</sequence>
<keyword evidence="4" id="KW-1185">Reference proteome</keyword>
<keyword evidence="1" id="KW-0813">Transport</keyword>
<feature type="signal peptide" evidence="2">
    <location>
        <begin position="1"/>
        <end position="18"/>
    </location>
</feature>
<name>A0A8J5FRD7_ZINOF</name>
<dbReference type="EMBL" id="JACMSC010000014">
    <property type="protein sequence ID" value="KAG6490191.1"/>
    <property type="molecule type" value="Genomic_DNA"/>
</dbReference>
<dbReference type="PANTHER" id="PTHR33558">
    <property type="entry name" value="GLUTAREDOXIN-LIKE PROTEIN C5ORF63 HOMOLOG"/>
    <property type="match status" value="1"/>
</dbReference>
<dbReference type="Pfam" id="PF05768">
    <property type="entry name" value="Glrx-like"/>
    <property type="match status" value="1"/>
</dbReference>